<sequence length="126" mass="14257">MSIVFNVFTPRHRRHSEHPATLPPPILNRDPHFRLKSSLRVRASHHVVKWKTPPRAPTTIIGASVTPKTTSPYPSKGDRRRQHCASRSRTDSPFSRLLVALMMPREAEPQSICFSMPASNPSPFLT</sequence>
<dbReference type="AlphaFoldDB" id="A0AAJ0A040"/>
<keyword evidence="3" id="KW-1185">Reference proteome</keyword>
<comment type="caution">
    <text evidence="2">The sequence shown here is derived from an EMBL/GenBank/DDBJ whole genome shotgun (WGS) entry which is preliminary data.</text>
</comment>
<reference evidence="2" key="1">
    <citation type="submission" date="2021-06" db="EMBL/GenBank/DDBJ databases">
        <title>Comparative genomics, transcriptomics and evolutionary studies reveal genomic signatures of adaptation to plant cell wall in hemibiotrophic fungi.</title>
        <authorList>
            <consortium name="DOE Joint Genome Institute"/>
            <person name="Baroncelli R."/>
            <person name="Diaz J.F."/>
            <person name="Benocci T."/>
            <person name="Peng M."/>
            <person name="Battaglia E."/>
            <person name="Haridas S."/>
            <person name="Andreopoulos W."/>
            <person name="Labutti K."/>
            <person name="Pangilinan J."/>
            <person name="Floch G.L."/>
            <person name="Makela M.R."/>
            <person name="Henrissat B."/>
            <person name="Grigoriev I.V."/>
            <person name="Crouch J.A."/>
            <person name="De Vries R.P."/>
            <person name="Sukno S.A."/>
            <person name="Thon M.R."/>
        </authorList>
    </citation>
    <scope>NUCLEOTIDE SEQUENCE</scope>
    <source>
        <strain evidence="2">CBS 102054</strain>
    </source>
</reference>
<proteinExistence type="predicted"/>
<name>A0AAJ0A040_9PEZI</name>
<dbReference type="Proteomes" id="UP001243989">
    <property type="component" value="Unassembled WGS sequence"/>
</dbReference>
<evidence type="ECO:0000256" key="1">
    <source>
        <dbReference type="SAM" id="MobiDB-lite"/>
    </source>
</evidence>
<organism evidence="2 3">
    <name type="scientific">Colletotrichum phormii</name>
    <dbReference type="NCBI Taxonomy" id="359342"/>
    <lineage>
        <taxon>Eukaryota</taxon>
        <taxon>Fungi</taxon>
        <taxon>Dikarya</taxon>
        <taxon>Ascomycota</taxon>
        <taxon>Pezizomycotina</taxon>
        <taxon>Sordariomycetes</taxon>
        <taxon>Hypocreomycetidae</taxon>
        <taxon>Glomerellales</taxon>
        <taxon>Glomerellaceae</taxon>
        <taxon>Colletotrichum</taxon>
        <taxon>Colletotrichum acutatum species complex</taxon>
    </lineage>
</organism>
<evidence type="ECO:0000313" key="2">
    <source>
        <dbReference type="EMBL" id="KAK1641383.1"/>
    </source>
</evidence>
<dbReference type="EMBL" id="JAHMHQ010000003">
    <property type="protein sequence ID" value="KAK1641383.1"/>
    <property type="molecule type" value="Genomic_DNA"/>
</dbReference>
<accession>A0AAJ0A040</accession>
<protein>
    <submittedName>
        <fullName evidence="2">Uncharacterized protein</fullName>
    </submittedName>
</protein>
<gene>
    <name evidence="2" type="ORF">BDP81DRAFT_132703</name>
</gene>
<evidence type="ECO:0000313" key="3">
    <source>
        <dbReference type="Proteomes" id="UP001243989"/>
    </source>
</evidence>
<dbReference type="GeneID" id="85466626"/>
<feature type="region of interest" description="Disordered" evidence="1">
    <location>
        <begin position="53"/>
        <end position="91"/>
    </location>
</feature>
<dbReference type="RefSeq" id="XP_060449990.1">
    <property type="nucleotide sequence ID" value="XM_060581764.1"/>
</dbReference>